<accession>A0ABX6TM34</accession>
<name>A0ABX6TM34_9SPHI</name>
<dbReference type="Gene3D" id="1.20.1440.60">
    <property type="entry name" value="23S rRNA-intervening sequence"/>
    <property type="match status" value="1"/>
</dbReference>
<dbReference type="PANTHER" id="PTHR38471:SF2">
    <property type="entry name" value="FOUR HELIX BUNDLE PROTEIN"/>
    <property type="match status" value="1"/>
</dbReference>
<dbReference type="Pfam" id="PF05635">
    <property type="entry name" value="23S_rRNA_IVP"/>
    <property type="match status" value="1"/>
</dbReference>
<evidence type="ECO:0000313" key="2">
    <source>
        <dbReference type="Proteomes" id="UP000516439"/>
    </source>
</evidence>
<dbReference type="RefSeq" id="WP_190328093.1">
    <property type="nucleotide sequence ID" value="NZ_CP061171.1"/>
</dbReference>
<organism evidence="1 2">
    <name type="scientific">Pedobacter riviphilus</name>
    <dbReference type="NCBI Taxonomy" id="2766984"/>
    <lineage>
        <taxon>Bacteria</taxon>
        <taxon>Pseudomonadati</taxon>
        <taxon>Bacteroidota</taxon>
        <taxon>Sphingobacteriia</taxon>
        <taxon>Sphingobacteriales</taxon>
        <taxon>Sphingobacteriaceae</taxon>
        <taxon>Pedobacter</taxon>
    </lineage>
</organism>
<protein>
    <submittedName>
        <fullName evidence="1">Four helix bundle protein</fullName>
    </submittedName>
</protein>
<dbReference type="EMBL" id="CP061171">
    <property type="protein sequence ID" value="QNR85737.1"/>
    <property type="molecule type" value="Genomic_DNA"/>
</dbReference>
<gene>
    <name evidence="1" type="ORF">H9N25_04560</name>
</gene>
<sequence length="125" mass="14154">MAKFRFQDLLIWQSAIIVGDKLIDISEKSEEIKKFRFAEQLRGAALSVSNNIAEESGSNSAADFKRFFNYAHRSIFENANILLVLNLRLLVSDKDLADLLEDLDILARMISSFSKSLKKRSAILS</sequence>
<dbReference type="Proteomes" id="UP000516439">
    <property type="component" value="Chromosome"/>
</dbReference>
<dbReference type="InterPro" id="IPR036583">
    <property type="entry name" value="23S_rRNA_IVS_sf"/>
</dbReference>
<evidence type="ECO:0000313" key="1">
    <source>
        <dbReference type="EMBL" id="QNR85737.1"/>
    </source>
</evidence>
<keyword evidence="2" id="KW-1185">Reference proteome</keyword>
<proteinExistence type="predicted"/>
<dbReference type="NCBIfam" id="TIGR02436">
    <property type="entry name" value="four helix bundle protein"/>
    <property type="match status" value="1"/>
</dbReference>
<dbReference type="SUPFAM" id="SSF158446">
    <property type="entry name" value="IVS-encoded protein-like"/>
    <property type="match status" value="1"/>
</dbReference>
<reference evidence="1 2" key="1">
    <citation type="submission" date="2020-09" db="EMBL/GenBank/DDBJ databases">
        <title>Pedobacter sp. SW-16 isolated from soil near Yeocheon.</title>
        <authorList>
            <person name="Im H.S."/>
            <person name="Joung Y."/>
            <person name="Lee S.-S."/>
        </authorList>
    </citation>
    <scope>NUCLEOTIDE SEQUENCE [LARGE SCALE GENOMIC DNA]</scope>
    <source>
        <strain evidence="1 2">SW-16</strain>
    </source>
</reference>
<dbReference type="InterPro" id="IPR012657">
    <property type="entry name" value="23S_rRNA-intervening_sequence"/>
</dbReference>
<dbReference type="PANTHER" id="PTHR38471">
    <property type="entry name" value="FOUR HELIX BUNDLE PROTEIN"/>
    <property type="match status" value="1"/>
</dbReference>